<name>A0AAW6HHC2_BACOV</name>
<sequence length="88" mass="8830">MAAPPPGAAGGAEHEAGDGVFREPAEKEACGCRRNPPVRQGLPGLPGGDKETGGAAAGTQVLPVRVPDGLSRMAGGHGRPERDPLRDA</sequence>
<feature type="compositionally biased region" description="Basic and acidic residues" evidence="1">
    <location>
        <begin position="12"/>
        <end position="31"/>
    </location>
</feature>
<evidence type="ECO:0000313" key="2">
    <source>
        <dbReference type="EMBL" id="MDC2744039.1"/>
    </source>
</evidence>
<reference evidence="2" key="1">
    <citation type="submission" date="2022-10" db="EMBL/GenBank/DDBJ databases">
        <title>Human gut microbiome strain richness.</title>
        <authorList>
            <person name="Chen-Liaw A."/>
        </authorList>
    </citation>
    <scope>NUCLEOTIDE SEQUENCE</scope>
    <source>
        <strain evidence="2">BSD2780120875st1_E1_BSD2780120875_150330</strain>
    </source>
</reference>
<feature type="compositionally biased region" description="Basic and acidic residues" evidence="1">
    <location>
        <begin position="78"/>
        <end position="88"/>
    </location>
</feature>
<comment type="caution">
    <text evidence="2">The sequence shown here is derived from an EMBL/GenBank/DDBJ whole genome shotgun (WGS) entry which is preliminary data.</text>
</comment>
<protein>
    <submittedName>
        <fullName evidence="2">Uncharacterized protein</fullName>
    </submittedName>
</protein>
<dbReference type="EMBL" id="JAQNZF010000025">
    <property type="protein sequence ID" value="MDC2744039.1"/>
    <property type="molecule type" value="Genomic_DNA"/>
</dbReference>
<organism evidence="2 3">
    <name type="scientific">Bacteroides ovatus</name>
    <dbReference type="NCBI Taxonomy" id="28116"/>
    <lineage>
        <taxon>Bacteria</taxon>
        <taxon>Pseudomonadati</taxon>
        <taxon>Bacteroidota</taxon>
        <taxon>Bacteroidia</taxon>
        <taxon>Bacteroidales</taxon>
        <taxon>Bacteroidaceae</taxon>
        <taxon>Bacteroides</taxon>
    </lineage>
</organism>
<dbReference type="AlphaFoldDB" id="A0AAW6HHC2"/>
<evidence type="ECO:0000256" key="1">
    <source>
        <dbReference type="SAM" id="MobiDB-lite"/>
    </source>
</evidence>
<accession>A0AAW6HHC2</accession>
<dbReference type="Proteomes" id="UP001219389">
    <property type="component" value="Unassembled WGS sequence"/>
</dbReference>
<proteinExistence type="predicted"/>
<evidence type="ECO:0000313" key="3">
    <source>
        <dbReference type="Proteomes" id="UP001219389"/>
    </source>
</evidence>
<feature type="region of interest" description="Disordered" evidence="1">
    <location>
        <begin position="1"/>
        <end position="88"/>
    </location>
</feature>
<gene>
    <name evidence="2" type="ORF">PO382_17620</name>
</gene>